<evidence type="ECO:0000313" key="1">
    <source>
        <dbReference type="EMBL" id="KAJ1674863.1"/>
    </source>
</evidence>
<keyword evidence="2" id="KW-1185">Reference proteome</keyword>
<organism evidence="1 2">
    <name type="scientific">Spiromyces aspiralis</name>
    <dbReference type="NCBI Taxonomy" id="68401"/>
    <lineage>
        <taxon>Eukaryota</taxon>
        <taxon>Fungi</taxon>
        <taxon>Fungi incertae sedis</taxon>
        <taxon>Zoopagomycota</taxon>
        <taxon>Kickxellomycotina</taxon>
        <taxon>Kickxellomycetes</taxon>
        <taxon>Kickxellales</taxon>
        <taxon>Kickxellaceae</taxon>
        <taxon>Spiromyces</taxon>
    </lineage>
</organism>
<protein>
    <submittedName>
        <fullName evidence="1">Uncharacterized protein</fullName>
    </submittedName>
</protein>
<reference evidence="1" key="1">
    <citation type="submission" date="2022-06" db="EMBL/GenBank/DDBJ databases">
        <title>Phylogenomic reconstructions and comparative analyses of Kickxellomycotina fungi.</title>
        <authorList>
            <person name="Reynolds N.K."/>
            <person name="Stajich J.E."/>
            <person name="Barry K."/>
            <person name="Grigoriev I.V."/>
            <person name="Crous P."/>
            <person name="Smith M.E."/>
        </authorList>
    </citation>
    <scope>NUCLEOTIDE SEQUENCE</scope>
    <source>
        <strain evidence="1">RSA 2271</strain>
    </source>
</reference>
<proteinExistence type="predicted"/>
<sequence length="78" mass="9064">MDLPSFWSLKRVYFYALYFYVGLLNFLARIPYVSTLAVYLPHPEIDAIEPPSVHQDALGVRETDSLDDPFEAREKSRI</sequence>
<dbReference type="EMBL" id="JAMZIH010005635">
    <property type="protein sequence ID" value="KAJ1674863.1"/>
    <property type="molecule type" value="Genomic_DNA"/>
</dbReference>
<accession>A0ACC1HE79</accession>
<evidence type="ECO:0000313" key="2">
    <source>
        <dbReference type="Proteomes" id="UP001145114"/>
    </source>
</evidence>
<feature type="non-terminal residue" evidence="1">
    <location>
        <position position="78"/>
    </location>
</feature>
<dbReference type="Proteomes" id="UP001145114">
    <property type="component" value="Unassembled WGS sequence"/>
</dbReference>
<gene>
    <name evidence="1" type="ORF">EV182_002409</name>
</gene>
<name>A0ACC1HE79_9FUNG</name>
<comment type="caution">
    <text evidence="1">The sequence shown here is derived from an EMBL/GenBank/DDBJ whole genome shotgun (WGS) entry which is preliminary data.</text>
</comment>